<organism evidence="8 9">
    <name type="scientific">Cirrhinus mrigala</name>
    <name type="common">Mrigala</name>
    <dbReference type="NCBI Taxonomy" id="683832"/>
    <lineage>
        <taxon>Eukaryota</taxon>
        <taxon>Metazoa</taxon>
        <taxon>Chordata</taxon>
        <taxon>Craniata</taxon>
        <taxon>Vertebrata</taxon>
        <taxon>Euteleostomi</taxon>
        <taxon>Actinopterygii</taxon>
        <taxon>Neopterygii</taxon>
        <taxon>Teleostei</taxon>
        <taxon>Ostariophysi</taxon>
        <taxon>Cypriniformes</taxon>
        <taxon>Cyprinidae</taxon>
        <taxon>Labeoninae</taxon>
        <taxon>Labeonini</taxon>
        <taxon>Cirrhinus</taxon>
    </lineage>
</organism>
<dbReference type="GO" id="GO:0012505">
    <property type="term" value="C:endomembrane system"/>
    <property type="evidence" value="ECO:0007669"/>
    <property type="project" value="UniProtKB-SubCell"/>
</dbReference>
<dbReference type="Proteomes" id="UP001529510">
    <property type="component" value="Unassembled WGS sequence"/>
</dbReference>
<evidence type="ECO:0000313" key="9">
    <source>
        <dbReference type="Proteomes" id="UP001529510"/>
    </source>
</evidence>
<dbReference type="Pfam" id="PF00754">
    <property type="entry name" value="F5_F8_type_C"/>
    <property type="match status" value="1"/>
</dbReference>
<sequence>VDLLITTKITGIITQGAKDFGHVQFVGSYKVAFSNDGEKWLIYQDEKQQKDK</sequence>
<evidence type="ECO:0000259" key="7">
    <source>
        <dbReference type="PROSITE" id="PS50022"/>
    </source>
</evidence>
<dbReference type="InterPro" id="IPR050633">
    <property type="entry name" value="Neuropilin_MCO_CoagFactor"/>
</dbReference>
<gene>
    <name evidence="8" type="ORF">M9458_022745</name>
</gene>
<dbReference type="EMBL" id="JAMKFB020000010">
    <property type="protein sequence ID" value="KAL0183370.1"/>
    <property type="molecule type" value="Genomic_DNA"/>
</dbReference>
<evidence type="ECO:0000256" key="4">
    <source>
        <dbReference type="ARBA" id="ARBA00022889"/>
    </source>
</evidence>
<keyword evidence="5" id="KW-0472">Membrane</keyword>
<dbReference type="AlphaFoldDB" id="A0ABD0QBW1"/>
<accession>A0ABD0QBW1</accession>
<comment type="caution">
    <text evidence="8">The sequence shown here is derived from an EMBL/GenBank/DDBJ whole genome shotgun (WGS) entry which is preliminary data.</text>
</comment>
<evidence type="ECO:0000313" key="8">
    <source>
        <dbReference type="EMBL" id="KAL0183370.1"/>
    </source>
</evidence>
<dbReference type="PANTHER" id="PTHR46806:SF5">
    <property type="entry name" value="F5_8 TYPE C DOMAIN-CONTAINING PROTEIN"/>
    <property type="match status" value="1"/>
</dbReference>
<evidence type="ECO:0000256" key="5">
    <source>
        <dbReference type="ARBA" id="ARBA00023136"/>
    </source>
</evidence>
<dbReference type="SUPFAM" id="SSF49785">
    <property type="entry name" value="Galactose-binding domain-like"/>
    <property type="match status" value="1"/>
</dbReference>
<feature type="non-terminal residue" evidence="8">
    <location>
        <position position="52"/>
    </location>
</feature>
<feature type="non-terminal residue" evidence="8">
    <location>
        <position position="1"/>
    </location>
</feature>
<dbReference type="InterPro" id="IPR000421">
    <property type="entry name" value="FA58C"/>
</dbReference>
<keyword evidence="9" id="KW-1185">Reference proteome</keyword>
<dbReference type="PANTHER" id="PTHR46806">
    <property type="entry name" value="F5/8 TYPE C DOMAIN-CONTAINING PROTEIN"/>
    <property type="match status" value="1"/>
</dbReference>
<dbReference type="GO" id="GO:0005576">
    <property type="term" value="C:extracellular region"/>
    <property type="evidence" value="ECO:0007669"/>
    <property type="project" value="UniProtKB-SubCell"/>
</dbReference>
<dbReference type="Gene3D" id="2.60.120.260">
    <property type="entry name" value="Galactose-binding domain-like"/>
    <property type="match status" value="1"/>
</dbReference>
<evidence type="ECO:0000256" key="3">
    <source>
        <dbReference type="ARBA" id="ARBA00022525"/>
    </source>
</evidence>
<evidence type="ECO:0000256" key="1">
    <source>
        <dbReference type="ARBA" id="ARBA00004184"/>
    </source>
</evidence>
<comment type="subcellular location">
    <subcellularLocation>
        <location evidence="1">Endomembrane system</location>
        <topology evidence="1">Peripheral membrane protein</topology>
    </subcellularLocation>
    <subcellularLocation>
        <location evidence="2">Secreted</location>
    </subcellularLocation>
</comment>
<name>A0ABD0QBW1_CIRMR</name>
<protein>
    <recommendedName>
        <fullName evidence="7">F5/8 type C domain-containing protein</fullName>
    </recommendedName>
</protein>
<feature type="domain" description="F5/8 type C" evidence="7">
    <location>
        <begin position="1"/>
        <end position="52"/>
    </location>
</feature>
<evidence type="ECO:0000256" key="2">
    <source>
        <dbReference type="ARBA" id="ARBA00004613"/>
    </source>
</evidence>
<evidence type="ECO:0000256" key="6">
    <source>
        <dbReference type="ARBA" id="ARBA00023157"/>
    </source>
</evidence>
<dbReference type="InterPro" id="IPR008979">
    <property type="entry name" value="Galactose-bd-like_sf"/>
</dbReference>
<dbReference type="PROSITE" id="PS50022">
    <property type="entry name" value="FA58C_3"/>
    <property type="match status" value="1"/>
</dbReference>
<keyword evidence="6" id="KW-1015">Disulfide bond</keyword>
<dbReference type="GO" id="GO:0007155">
    <property type="term" value="P:cell adhesion"/>
    <property type="evidence" value="ECO:0007669"/>
    <property type="project" value="UniProtKB-KW"/>
</dbReference>
<keyword evidence="4" id="KW-0130">Cell adhesion</keyword>
<reference evidence="8 9" key="1">
    <citation type="submission" date="2024-05" db="EMBL/GenBank/DDBJ databases">
        <title>Genome sequencing and assembly of Indian major carp, Cirrhinus mrigala (Hamilton, 1822).</title>
        <authorList>
            <person name="Mohindra V."/>
            <person name="Chowdhury L.M."/>
            <person name="Lal K."/>
            <person name="Jena J.K."/>
        </authorList>
    </citation>
    <scope>NUCLEOTIDE SEQUENCE [LARGE SCALE GENOMIC DNA]</scope>
    <source>
        <strain evidence="8">CM1030</strain>
        <tissue evidence="8">Blood</tissue>
    </source>
</reference>
<proteinExistence type="predicted"/>
<keyword evidence="3" id="KW-0964">Secreted</keyword>